<proteinExistence type="predicted"/>
<dbReference type="Pfam" id="PF00756">
    <property type="entry name" value="Esterase"/>
    <property type="match status" value="1"/>
</dbReference>
<dbReference type="Proteomes" id="UP000220828">
    <property type="component" value="Unassembled WGS sequence"/>
</dbReference>
<dbReference type="InterPro" id="IPR050583">
    <property type="entry name" value="Mycobacterial_A85_antigen"/>
</dbReference>
<feature type="chain" id="PRO_5013870839" evidence="1">
    <location>
        <begin position="25"/>
        <end position="266"/>
    </location>
</feature>
<sequence length="266" mass="30870">MKRFFICYLWIFFCSFSFFGQVQNVDSKVFTFDVPAPQFQKPRKIWIYLPQNYEATSQKYPVIYMLDGQNLFDNQTAFAGEWQVDESLDQLKAKVIIVGIEHGNDLRLSELTPFSNDKYGGGNADLFLDFIIQNLKPQIDSKFRTKTNSKNTAIFGSSLGGLFAYYAVVKHPEVFSKAGVFSPSFWFSNQIYELTEHAPKIKAKIYLLCGDNESPDMVNEVNKMNYLLNVNRCSCLKLTKKVIVKNGQHNEKLWREQFQNAYLWLF</sequence>
<reference evidence="2 3" key="1">
    <citation type="submission" date="2017-09" db="EMBL/GenBank/DDBJ databases">
        <title>Whole genomes of Flavobacteriaceae.</title>
        <authorList>
            <person name="Stine C."/>
            <person name="Li C."/>
            <person name="Tadesse D."/>
        </authorList>
    </citation>
    <scope>NUCLEOTIDE SEQUENCE [LARGE SCALE GENOMIC DNA]</scope>
    <source>
        <strain evidence="2 3">ATCC 35036</strain>
    </source>
</reference>
<feature type="signal peptide" evidence="1">
    <location>
        <begin position="1"/>
        <end position="24"/>
    </location>
</feature>
<gene>
    <name evidence="2" type="ORF">B0A77_02965</name>
</gene>
<dbReference type="OrthoDB" id="9784036at2"/>
<accession>A0A2H3KL62</accession>
<dbReference type="PANTHER" id="PTHR48098">
    <property type="entry name" value="ENTEROCHELIN ESTERASE-RELATED"/>
    <property type="match status" value="1"/>
</dbReference>
<organism evidence="2 3">
    <name type="scientific">Flavobacterium branchiophilum</name>
    <dbReference type="NCBI Taxonomy" id="55197"/>
    <lineage>
        <taxon>Bacteria</taxon>
        <taxon>Pseudomonadati</taxon>
        <taxon>Bacteroidota</taxon>
        <taxon>Flavobacteriia</taxon>
        <taxon>Flavobacteriales</taxon>
        <taxon>Flavobacteriaceae</taxon>
        <taxon>Flavobacterium</taxon>
    </lineage>
</organism>
<evidence type="ECO:0000313" key="3">
    <source>
        <dbReference type="Proteomes" id="UP000220828"/>
    </source>
</evidence>
<comment type="caution">
    <text evidence="2">The sequence shown here is derived from an EMBL/GenBank/DDBJ whole genome shotgun (WGS) entry which is preliminary data.</text>
</comment>
<keyword evidence="1" id="KW-0732">Signal</keyword>
<name>A0A2H3KL62_9FLAO</name>
<dbReference type="SUPFAM" id="SSF53474">
    <property type="entry name" value="alpha/beta-Hydrolases"/>
    <property type="match status" value="1"/>
</dbReference>
<evidence type="ECO:0000256" key="1">
    <source>
        <dbReference type="SAM" id="SignalP"/>
    </source>
</evidence>
<protein>
    <submittedName>
        <fullName evidence="2">Alpha-mannosidase</fullName>
    </submittedName>
</protein>
<dbReference type="EMBL" id="PCMW01000018">
    <property type="protein sequence ID" value="PDS26286.1"/>
    <property type="molecule type" value="Genomic_DNA"/>
</dbReference>
<dbReference type="RefSeq" id="WP_097553498.1">
    <property type="nucleotide sequence ID" value="NZ_PCMW01000018.1"/>
</dbReference>
<dbReference type="Gene3D" id="3.40.50.1820">
    <property type="entry name" value="alpha/beta hydrolase"/>
    <property type="match status" value="1"/>
</dbReference>
<dbReference type="PANTHER" id="PTHR48098:SF6">
    <property type="entry name" value="FERRI-BACILLIBACTIN ESTERASE BESA"/>
    <property type="match status" value="1"/>
</dbReference>
<dbReference type="AlphaFoldDB" id="A0A2H3KL62"/>
<dbReference type="InterPro" id="IPR000801">
    <property type="entry name" value="Esterase-like"/>
</dbReference>
<dbReference type="InterPro" id="IPR029058">
    <property type="entry name" value="AB_hydrolase_fold"/>
</dbReference>
<evidence type="ECO:0000313" key="2">
    <source>
        <dbReference type="EMBL" id="PDS26286.1"/>
    </source>
</evidence>